<dbReference type="PANTHER" id="PTHR43877:SF2">
    <property type="entry name" value="AMINOALKYLPHOSPHONATE N-ACETYLTRANSFERASE-RELATED"/>
    <property type="match status" value="1"/>
</dbReference>
<reference evidence="4 5" key="1">
    <citation type="journal article" date="2016" name="Front. Microbiol.">
        <title>Comparative Genomic Analysis Reveals a Diverse Repertoire of Genes Involved in Prokaryote-Eukaryote Interactions within the Pseudovibrio Genus.</title>
        <authorList>
            <person name="Romano S."/>
            <person name="Fernandez-Guerra A."/>
            <person name="Reen F.J."/>
            <person name="Glockner F.O."/>
            <person name="Crowley S.P."/>
            <person name="O'Sullivan O."/>
            <person name="Cotter P.D."/>
            <person name="Adams C."/>
            <person name="Dobson A.D."/>
            <person name="O'Gara F."/>
        </authorList>
    </citation>
    <scope>NUCLEOTIDE SEQUENCE [LARGE SCALE GENOMIC DNA]</scope>
    <source>
        <strain evidence="4 5">Ad2</strain>
    </source>
</reference>
<dbReference type="GO" id="GO:0035447">
    <property type="term" value="F:mycothiol synthase activity"/>
    <property type="evidence" value="ECO:0007669"/>
    <property type="project" value="UniProtKB-EC"/>
</dbReference>
<keyword evidence="1 4" id="KW-0808">Transferase</keyword>
<evidence type="ECO:0000313" key="5">
    <source>
        <dbReference type="Proteomes" id="UP000076577"/>
    </source>
</evidence>
<dbReference type="AlphaFoldDB" id="A0A166ACV4"/>
<organism evidence="4 5">
    <name type="scientific">Pseudovibrio axinellae</name>
    <dbReference type="NCBI Taxonomy" id="989403"/>
    <lineage>
        <taxon>Bacteria</taxon>
        <taxon>Pseudomonadati</taxon>
        <taxon>Pseudomonadota</taxon>
        <taxon>Alphaproteobacteria</taxon>
        <taxon>Hyphomicrobiales</taxon>
        <taxon>Stappiaceae</taxon>
        <taxon>Pseudovibrio</taxon>
    </lineage>
</organism>
<keyword evidence="5" id="KW-1185">Reference proteome</keyword>
<dbReference type="PROSITE" id="PS51186">
    <property type="entry name" value="GNAT"/>
    <property type="match status" value="1"/>
</dbReference>
<dbReference type="Pfam" id="PF00583">
    <property type="entry name" value="Acetyltransf_1"/>
    <property type="match status" value="1"/>
</dbReference>
<dbReference type="PANTHER" id="PTHR43877">
    <property type="entry name" value="AMINOALKYLPHOSPHONATE N-ACETYLTRANSFERASE-RELATED-RELATED"/>
    <property type="match status" value="1"/>
</dbReference>
<dbReference type="SUPFAM" id="SSF55729">
    <property type="entry name" value="Acyl-CoA N-acyltransferases (Nat)"/>
    <property type="match status" value="1"/>
</dbReference>
<dbReference type="Gene3D" id="3.40.630.30">
    <property type="match status" value="1"/>
</dbReference>
<comment type="caution">
    <text evidence="4">The sequence shown here is derived from an EMBL/GenBank/DDBJ whole genome shotgun (WGS) entry which is preliminary data.</text>
</comment>
<dbReference type="InterPro" id="IPR016181">
    <property type="entry name" value="Acyl_CoA_acyltransferase"/>
</dbReference>
<dbReference type="InterPro" id="IPR050832">
    <property type="entry name" value="Bact_Acetyltransf"/>
</dbReference>
<dbReference type="EC" id="2.3.1.189" evidence="4"/>
<dbReference type="InterPro" id="IPR000182">
    <property type="entry name" value="GNAT_dom"/>
</dbReference>
<gene>
    <name evidence="4" type="primary">mshD_1</name>
    <name evidence="4" type="ORF">PsAD2_01375</name>
</gene>
<evidence type="ECO:0000313" key="4">
    <source>
        <dbReference type="EMBL" id="KZL20880.1"/>
    </source>
</evidence>
<feature type="domain" description="N-acetyltransferase" evidence="3">
    <location>
        <begin position="1"/>
        <end position="150"/>
    </location>
</feature>
<sequence>MIRQIFADDLVFFKNIRLEALRSEPDAFCATLKDWQDLSDQQWLQYIERSTMLIAFEQGNPVGMMALFRETDTKRRHRASIKMVYLNKSQRGNGTASAMLNCLIDLARQQGVTHLDLKVNAANTSAVRFYQREKFEQVDYIAASMISNGEVIDDMLMSRHI</sequence>
<evidence type="ECO:0000256" key="1">
    <source>
        <dbReference type="ARBA" id="ARBA00022679"/>
    </source>
</evidence>
<protein>
    <submittedName>
        <fullName evidence="4">Mycothiol acetyltransferase</fullName>
        <ecNumber evidence="4">2.3.1.189</ecNumber>
    </submittedName>
</protein>
<name>A0A166ACV4_9HYPH</name>
<dbReference type="STRING" id="989403.SAMN05421798_1071"/>
<dbReference type="EMBL" id="LMCB01000006">
    <property type="protein sequence ID" value="KZL20880.1"/>
    <property type="molecule type" value="Genomic_DNA"/>
</dbReference>
<evidence type="ECO:0000256" key="2">
    <source>
        <dbReference type="ARBA" id="ARBA00023315"/>
    </source>
</evidence>
<dbReference type="Proteomes" id="UP000076577">
    <property type="component" value="Unassembled WGS sequence"/>
</dbReference>
<accession>A0A166ACV4</accession>
<evidence type="ECO:0000259" key="3">
    <source>
        <dbReference type="PROSITE" id="PS51186"/>
    </source>
</evidence>
<dbReference type="PATRIC" id="fig|989403.3.peg.1466"/>
<keyword evidence="2 4" id="KW-0012">Acyltransferase</keyword>
<proteinExistence type="predicted"/>